<evidence type="ECO:0000313" key="14">
    <source>
        <dbReference type="Proteomes" id="UP000305675"/>
    </source>
</evidence>
<evidence type="ECO:0000256" key="6">
    <source>
        <dbReference type="ARBA" id="ARBA00022695"/>
    </source>
</evidence>
<evidence type="ECO:0000259" key="12">
    <source>
        <dbReference type="Pfam" id="PF01467"/>
    </source>
</evidence>
<dbReference type="InterPro" id="IPR014729">
    <property type="entry name" value="Rossmann-like_a/b/a_fold"/>
</dbReference>
<evidence type="ECO:0000256" key="2">
    <source>
        <dbReference type="ARBA" id="ARBA00005019"/>
    </source>
</evidence>
<dbReference type="GO" id="GO:0005524">
    <property type="term" value="F:ATP binding"/>
    <property type="evidence" value="ECO:0007669"/>
    <property type="project" value="UniProtKB-KW"/>
</dbReference>
<dbReference type="OrthoDB" id="5295945at2"/>
<keyword evidence="14" id="KW-1185">Reference proteome</keyword>
<keyword evidence="4 11" id="KW-0662">Pyridine nucleotide biosynthesis</keyword>
<accession>A0A4U1BEM3</accession>
<dbReference type="SUPFAM" id="SSF52374">
    <property type="entry name" value="Nucleotidylyl transferase"/>
    <property type="match status" value="1"/>
</dbReference>
<comment type="function">
    <text evidence="1 11">Catalyzes the reversible adenylation of nicotinate mononucleotide (NaMN) to nicotinic acid adenine dinucleotide (NaAD).</text>
</comment>
<dbReference type="Gene3D" id="3.40.50.620">
    <property type="entry name" value="HUPs"/>
    <property type="match status" value="1"/>
</dbReference>
<dbReference type="GO" id="GO:0004515">
    <property type="term" value="F:nicotinate-nucleotide adenylyltransferase activity"/>
    <property type="evidence" value="ECO:0007669"/>
    <property type="project" value="UniProtKB-UniRule"/>
</dbReference>
<dbReference type="CDD" id="cd02165">
    <property type="entry name" value="NMNAT"/>
    <property type="match status" value="1"/>
</dbReference>
<dbReference type="UniPathway" id="UPA00253">
    <property type="reaction ID" value="UER00332"/>
</dbReference>
<evidence type="ECO:0000256" key="4">
    <source>
        <dbReference type="ARBA" id="ARBA00022642"/>
    </source>
</evidence>
<gene>
    <name evidence="11 13" type="primary">nadD</name>
    <name evidence="13" type="ORF">FCL42_21275</name>
</gene>
<evidence type="ECO:0000256" key="5">
    <source>
        <dbReference type="ARBA" id="ARBA00022679"/>
    </source>
</evidence>
<dbReference type="NCBIfam" id="TIGR00482">
    <property type="entry name" value="nicotinate (nicotinamide) nucleotide adenylyltransferase"/>
    <property type="match status" value="1"/>
</dbReference>
<evidence type="ECO:0000256" key="1">
    <source>
        <dbReference type="ARBA" id="ARBA00002324"/>
    </source>
</evidence>
<keyword evidence="8 11" id="KW-0067">ATP-binding</keyword>
<keyword evidence="5 11" id="KW-0808">Transferase</keyword>
<dbReference type="HAMAP" id="MF_00244">
    <property type="entry name" value="NaMN_adenylyltr"/>
    <property type="match status" value="1"/>
</dbReference>
<evidence type="ECO:0000313" key="13">
    <source>
        <dbReference type="EMBL" id="TKB49100.1"/>
    </source>
</evidence>
<keyword evidence="6 11" id="KW-0548">Nucleotidyltransferase</keyword>
<dbReference type="PANTHER" id="PTHR39321">
    <property type="entry name" value="NICOTINATE-NUCLEOTIDE ADENYLYLTRANSFERASE-RELATED"/>
    <property type="match status" value="1"/>
</dbReference>
<dbReference type="InterPro" id="IPR005248">
    <property type="entry name" value="NadD/NMNAT"/>
</dbReference>
<sequence>MKRQCIGLLGGTFNPIHNGHLQMANEVCQQLNLDHVRLIPNRLPPHKSEVEVSGIQRLQMARIATKALPHLVVDDCELNRHQPSYTVDTLAEFRDSHPNASINFIIGMDSLMSFERWHQHRRILALANLVVCQRQGLALPTSLPQHLLDRLTEDKSQICHRANGAILVTQITPMAVSSTEVRQRLLNKEEVSDCIPAAVMDFIRSNRLYGLGEAPTGKV</sequence>
<dbReference type="Pfam" id="PF01467">
    <property type="entry name" value="CTP_transf_like"/>
    <property type="match status" value="1"/>
</dbReference>
<dbReference type="NCBIfam" id="NF000839">
    <property type="entry name" value="PRK00071.1-1"/>
    <property type="match status" value="1"/>
</dbReference>
<dbReference type="PANTHER" id="PTHR39321:SF3">
    <property type="entry name" value="PHOSPHOPANTETHEINE ADENYLYLTRANSFERASE"/>
    <property type="match status" value="1"/>
</dbReference>
<protein>
    <recommendedName>
        <fullName evidence="11">Probable nicotinate-nucleotide adenylyltransferase</fullName>
        <ecNumber evidence="11">2.7.7.18</ecNumber>
    </recommendedName>
    <alternativeName>
        <fullName evidence="11">Deamido-NAD(+) diphosphorylase</fullName>
    </alternativeName>
    <alternativeName>
        <fullName evidence="11">Deamido-NAD(+) pyrophosphorylase</fullName>
    </alternativeName>
    <alternativeName>
        <fullName evidence="11">Nicotinate mononucleotide adenylyltransferase</fullName>
        <shortName evidence="11">NaMN adenylyltransferase</shortName>
    </alternativeName>
</protein>
<name>A0A4U1BEM3_9GAMM</name>
<dbReference type="AlphaFoldDB" id="A0A4U1BEM3"/>
<organism evidence="13 14">
    <name type="scientific">Ferrimonas aestuarii</name>
    <dbReference type="NCBI Taxonomy" id="2569539"/>
    <lineage>
        <taxon>Bacteria</taxon>
        <taxon>Pseudomonadati</taxon>
        <taxon>Pseudomonadota</taxon>
        <taxon>Gammaproteobacteria</taxon>
        <taxon>Alteromonadales</taxon>
        <taxon>Ferrimonadaceae</taxon>
        <taxon>Ferrimonas</taxon>
    </lineage>
</organism>
<evidence type="ECO:0000256" key="10">
    <source>
        <dbReference type="ARBA" id="ARBA00048721"/>
    </source>
</evidence>
<dbReference type="Proteomes" id="UP000305675">
    <property type="component" value="Unassembled WGS sequence"/>
</dbReference>
<comment type="similarity">
    <text evidence="3 11">Belongs to the NadD family.</text>
</comment>
<evidence type="ECO:0000256" key="11">
    <source>
        <dbReference type="HAMAP-Rule" id="MF_00244"/>
    </source>
</evidence>
<keyword evidence="9 11" id="KW-0520">NAD</keyword>
<comment type="pathway">
    <text evidence="2 11">Cofactor biosynthesis; NAD(+) biosynthesis; deamido-NAD(+) from nicotinate D-ribonucleotide: step 1/1.</text>
</comment>
<evidence type="ECO:0000256" key="3">
    <source>
        <dbReference type="ARBA" id="ARBA00009014"/>
    </source>
</evidence>
<comment type="caution">
    <text evidence="13">The sequence shown here is derived from an EMBL/GenBank/DDBJ whole genome shotgun (WGS) entry which is preliminary data.</text>
</comment>
<comment type="catalytic activity">
    <reaction evidence="10 11">
        <text>nicotinate beta-D-ribonucleotide + ATP + H(+) = deamido-NAD(+) + diphosphate</text>
        <dbReference type="Rhea" id="RHEA:22860"/>
        <dbReference type="ChEBI" id="CHEBI:15378"/>
        <dbReference type="ChEBI" id="CHEBI:30616"/>
        <dbReference type="ChEBI" id="CHEBI:33019"/>
        <dbReference type="ChEBI" id="CHEBI:57502"/>
        <dbReference type="ChEBI" id="CHEBI:58437"/>
        <dbReference type="EC" id="2.7.7.18"/>
    </reaction>
</comment>
<dbReference type="EMBL" id="SWCJ01000030">
    <property type="protein sequence ID" value="TKB49100.1"/>
    <property type="molecule type" value="Genomic_DNA"/>
</dbReference>
<evidence type="ECO:0000256" key="9">
    <source>
        <dbReference type="ARBA" id="ARBA00023027"/>
    </source>
</evidence>
<dbReference type="InterPro" id="IPR004821">
    <property type="entry name" value="Cyt_trans-like"/>
</dbReference>
<evidence type="ECO:0000256" key="8">
    <source>
        <dbReference type="ARBA" id="ARBA00022840"/>
    </source>
</evidence>
<dbReference type="NCBIfam" id="TIGR00125">
    <property type="entry name" value="cyt_tran_rel"/>
    <property type="match status" value="1"/>
</dbReference>
<dbReference type="RefSeq" id="WP_136865432.1">
    <property type="nucleotide sequence ID" value="NZ_SWCJ01000030.1"/>
</dbReference>
<dbReference type="GO" id="GO:0009435">
    <property type="term" value="P:NAD+ biosynthetic process"/>
    <property type="evidence" value="ECO:0007669"/>
    <property type="project" value="UniProtKB-UniRule"/>
</dbReference>
<proteinExistence type="inferred from homology"/>
<dbReference type="NCBIfam" id="NF000840">
    <property type="entry name" value="PRK00071.1-3"/>
    <property type="match status" value="1"/>
</dbReference>
<reference evidence="13 14" key="1">
    <citation type="submission" date="2019-04" db="EMBL/GenBank/DDBJ databases">
        <authorList>
            <person name="Hwang J.C."/>
        </authorList>
    </citation>
    <scope>NUCLEOTIDE SEQUENCE [LARGE SCALE GENOMIC DNA]</scope>
    <source>
        <strain evidence="13 14">IMCC35002</strain>
    </source>
</reference>
<keyword evidence="7 11" id="KW-0547">Nucleotide-binding</keyword>
<dbReference type="EC" id="2.7.7.18" evidence="11"/>
<feature type="domain" description="Cytidyltransferase-like" evidence="12">
    <location>
        <begin position="8"/>
        <end position="184"/>
    </location>
</feature>
<evidence type="ECO:0000256" key="7">
    <source>
        <dbReference type="ARBA" id="ARBA00022741"/>
    </source>
</evidence>